<organism evidence="1">
    <name type="scientific">uncultured Caudovirales phage</name>
    <dbReference type="NCBI Taxonomy" id="2100421"/>
    <lineage>
        <taxon>Viruses</taxon>
        <taxon>Duplodnaviria</taxon>
        <taxon>Heunggongvirae</taxon>
        <taxon>Uroviricota</taxon>
        <taxon>Caudoviricetes</taxon>
        <taxon>Peduoviridae</taxon>
        <taxon>Maltschvirus</taxon>
        <taxon>Maltschvirus maltsch</taxon>
    </lineage>
</organism>
<name>A0A6J5MER9_9CAUD</name>
<proteinExistence type="predicted"/>
<accession>A0A6J5MER9</accession>
<reference evidence="1" key="1">
    <citation type="submission" date="2020-04" db="EMBL/GenBank/DDBJ databases">
        <authorList>
            <person name="Chiriac C."/>
            <person name="Salcher M."/>
            <person name="Ghai R."/>
            <person name="Kavagutti S V."/>
        </authorList>
    </citation>
    <scope>NUCLEOTIDE SEQUENCE</scope>
</reference>
<protein>
    <submittedName>
        <fullName evidence="1">Uncharacterized protein</fullName>
    </submittedName>
</protein>
<evidence type="ECO:0000313" key="1">
    <source>
        <dbReference type="EMBL" id="CAB4145064.1"/>
    </source>
</evidence>
<evidence type="ECO:0000313" key="2">
    <source>
        <dbReference type="EMBL" id="CAB4156210.1"/>
    </source>
</evidence>
<gene>
    <name evidence="1" type="ORF">UFOVP467_68</name>
    <name evidence="2" type="ORF">UFOVP657_43</name>
</gene>
<dbReference type="EMBL" id="LR796441">
    <property type="protein sequence ID" value="CAB4145064.1"/>
    <property type="molecule type" value="Genomic_DNA"/>
</dbReference>
<sequence length="312" mass="33473">MADKKTNFWGDIASKAAGAAAGPLGELGVSLLASNLIKPNKNPMYAQQQADYNKKRRLMNYYDSYLNDQQGMYNKYNPVYQKTTDMAIEAANKPLTSTDMFKGLGPVNDIMNDQNAQANAAGVQTANNAGLYGGARTGLMNTVNNSGKNAIAKSLSDFQGNYEAGAPQRAAAAQGMAAGAYGNAAQGMLGAVGGMNAGYSELSNMAQGLGQQRQGMLDEATSKQTALMGMLGDMFANKNQQQMFNKQLSQQEAANQQMIKMFAQQGITQQPAQSGYRPQSTLGFGGYNPSQFNVPGYNNNQFVFGDRYTRPK</sequence>
<dbReference type="EMBL" id="LR796634">
    <property type="protein sequence ID" value="CAB4156210.1"/>
    <property type="molecule type" value="Genomic_DNA"/>
</dbReference>